<proteinExistence type="predicted"/>
<name>A0AAV4AH29_9GAST</name>
<accession>A0AAV4AH29</accession>
<dbReference type="EMBL" id="BLXT01003762">
    <property type="protein sequence ID" value="GFO06093.1"/>
    <property type="molecule type" value="Genomic_DNA"/>
</dbReference>
<dbReference type="Proteomes" id="UP000735302">
    <property type="component" value="Unassembled WGS sequence"/>
</dbReference>
<protein>
    <submittedName>
        <fullName evidence="1">Uncharacterized protein</fullName>
    </submittedName>
</protein>
<organism evidence="1 2">
    <name type="scientific">Plakobranchus ocellatus</name>
    <dbReference type="NCBI Taxonomy" id="259542"/>
    <lineage>
        <taxon>Eukaryota</taxon>
        <taxon>Metazoa</taxon>
        <taxon>Spiralia</taxon>
        <taxon>Lophotrochozoa</taxon>
        <taxon>Mollusca</taxon>
        <taxon>Gastropoda</taxon>
        <taxon>Heterobranchia</taxon>
        <taxon>Euthyneura</taxon>
        <taxon>Panpulmonata</taxon>
        <taxon>Sacoglossa</taxon>
        <taxon>Placobranchoidea</taxon>
        <taxon>Plakobranchidae</taxon>
        <taxon>Plakobranchus</taxon>
    </lineage>
</organism>
<gene>
    <name evidence="1" type="ORF">PoB_003259800</name>
</gene>
<keyword evidence="2" id="KW-1185">Reference proteome</keyword>
<comment type="caution">
    <text evidence="1">The sequence shown here is derived from an EMBL/GenBank/DDBJ whole genome shotgun (WGS) entry which is preliminary data.</text>
</comment>
<evidence type="ECO:0000313" key="2">
    <source>
        <dbReference type="Proteomes" id="UP000735302"/>
    </source>
</evidence>
<dbReference type="AlphaFoldDB" id="A0AAV4AH29"/>
<reference evidence="1 2" key="1">
    <citation type="journal article" date="2021" name="Elife">
        <title>Chloroplast acquisition without the gene transfer in kleptoplastic sea slugs, Plakobranchus ocellatus.</title>
        <authorList>
            <person name="Maeda T."/>
            <person name="Takahashi S."/>
            <person name="Yoshida T."/>
            <person name="Shimamura S."/>
            <person name="Takaki Y."/>
            <person name="Nagai Y."/>
            <person name="Toyoda A."/>
            <person name="Suzuki Y."/>
            <person name="Arimoto A."/>
            <person name="Ishii H."/>
            <person name="Satoh N."/>
            <person name="Nishiyama T."/>
            <person name="Hasebe M."/>
            <person name="Maruyama T."/>
            <person name="Minagawa J."/>
            <person name="Obokata J."/>
            <person name="Shigenobu S."/>
        </authorList>
    </citation>
    <scope>NUCLEOTIDE SEQUENCE [LARGE SCALE GENOMIC DNA]</scope>
</reference>
<sequence length="104" mass="11532">MPFTLVYVTPQTVFAHRIEYISKNTSRVIVLRTGLTMVESDGSLTHGTCSFSQAPQYMLTAILHAGVQPLAAVMEFSSWSFDMQTVCHKGTQVPFTAIEVYVTL</sequence>
<evidence type="ECO:0000313" key="1">
    <source>
        <dbReference type="EMBL" id="GFO06093.1"/>
    </source>
</evidence>